<reference evidence="6" key="1">
    <citation type="submission" date="2021-04" db="EMBL/GenBank/DDBJ databases">
        <authorList>
            <person name="Chebbi M.A.C M."/>
        </authorList>
    </citation>
    <scope>NUCLEOTIDE SEQUENCE</scope>
</reference>
<evidence type="ECO:0000256" key="3">
    <source>
        <dbReference type="ARBA" id="ARBA00022525"/>
    </source>
</evidence>
<dbReference type="Proteomes" id="UP000786811">
    <property type="component" value="Unassembled WGS sequence"/>
</dbReference>
<evidence type="ECO:0000256" key="4">
    <source>
        <dbReference type="ARBA" id="ARBA00022729"/>
    </source>
</evidence>
<gene>
    <name evidence="6" type="ORF">HICCMSTLAB_LOCUS4830</name>
</gene>
<sequence>MARVLIISLLVVTTASVVFGRARQVQQPAPDFSDLKFFVKGRNLVWPSRDTEQTFSKNGRYDRRSIIGTRIQLFEDQVFIAFPRLKPGVPITLGVVKHGNKNIYEAFPCWAMQEEGNCDSLQSIVDISVDDNGILWALDTGTVNTLTQPVFRCKPKVFAFDIRNKQLIKVIDLNQLIVENSRLQDLIVDYGEDGKVYLYISDASGRGIIVYDVVGNSGFRMSLPQAVNLANSKKDVLQMLLVRKATGPELYFTYLGSSRVFSIRLDHLRRGAGADIIDVGSKLNSMIFLGTNGGNVIFFRYKGQPDVYLWDTNTAFGQENFVIVQKGDDCHLPTDIAVGPQDTLWTIGSNLQDYIHDTIPSNGASMIIHPLVKNC</sequence>
<dbReference type="InterPro" id="IPR011042">
    <property type="entry name" value="6-blade_b-propeller_TolB-like"/>
</dbReference>
<accession>A0A8J2HCC5</accession>
<evidence type="ECO:0000313" key="7">
    <source>
        <dbReference type="Proteomes" id="UP000786811"/>
    </source>
</evidence>
<evidence type="ECO:0000256" key="2">
    <source>
        <dbReference type="ARBA" id="ARBA00009127"/>
    </source>
</evidence>
<keyword evidence="7" id="KW-1185">Reference proteome</keyword>
<dbReference type="InterPro" id="IPR017996">
    <property type="entry name" value="MRJP/yellow-related"/>
</dbReference>
<keyword evidence="3" id="KW-0964">Secreted</keyword>
<comment type="subcellular location">
    <subcellularLocation>
        <location evidence="1">Secreted</location>
    </subcellularLocation>
</comment>
<dbReference type="PANTHER" id="PTHR10009">
    <property type="entry name" value="PROTEIN YELLOW-RELATED"/>
    <property type="match status" value="1"/>
</dbReference>
<evidence type="ECO:0000256" key="1">
    <source>
        <dbReference type="ARBA" id="ARBA00004613"/>
    </source>
</evidence>
<dbReference type="GO" id="GO:0005576">
    <property type="term" value="C:extracellular region"/>
    <property type="evidence" value="ECO:0007669"/>
    <property type="project" value="UniProtKB-SubCell"/>
</dbReference>
<dbReference type="Gene3D" id="2.120.10.30">
    <property type="entry name" value="TolB, C-terminal domain"/>
    <property type="match status" value="1"/>
</dbReference>
<proteinExistence type="inferred from homology"/>
<evidence type="ECO:0000313" key="6">
    <source>
        <dbReference type="EMBL" id="CAG5088411.1"/>
    </source>
</evidence>
<protein>
    <submittedName>
        <fullName evidence="6">Similar to MRJP1: Major royal jelly protein 1 (Apis mellifera)</fullName>
    </submittedName>
</protein>
<comment type="caution">
    <text evidence="6">The sequence shown here is derived from an EMBL/GenBank/DDBJ whole genome shotgun (WGS) entry which is preliminary data.</text>
</comment>
<feature type="signal peptide" evidence="5">
    <location>
        <begin position="1"/>
        <end position="20"/>
    </location>
</feature>
<feature type="chain" id="PRO_5035144249" evidence="5">
    <location>
        <begin position="21"/>
        <end position="375"/>
    </location>
</feature>
<keyword evidence="4 5" id="KW-0732">Signal</keyword>
<name>A0A8J2HCC5_COTCN</name>
<dbReference type="OrthoDB" id="6583604at2759"/>
<organism evidence="6 7">
    <name type="scientific">Cotesia congregata</name>
    <name type="common">Parasitoid wasp</name>
    <name type="synonym">Apanteles congregatus</name>
    <dbReference type="NCBI Taxonomy" id="51543"/>
    <lineage>
        <taxon>Eukaryota</taxon>
        <taxon>Metazoa</taxon>
        <taxon>Ecdysozoa</taxon>
        <taxon>Arthropoda</taxon>
        <taxon>Hexapoda</taxon>
        <taxon>Insecta</taxon>
        <taxon>Pterygota</taxon>
        <taxon>Neoptera</taxon>
        <taxon>Endopterygota</taxon>
        <taxon>Hymenoptera</taxon>
        <taxon>Apocrita</taxon>
        <taxon>Ichneumonoidea</taxon>
        <taxon>Braconidae</taxon>
        <taxon>Microgastrinae</taxon>
        <taxon>Cotesia</taxon>
    </lineage>
</organism>
<dbReference type="EMBL" id="CAJNRD030001119">
    <property type="protein sequence ID" value="CAG5088411.1"/>
    <property type="molecule type" value="Genomic_DNA"/>
</dbReference>
<dbReference type="AlphaFoldDB" id="A0A8J2HCC5"/>
<evidence type="ECO:0000256" key="5">
    <source>
        <dbReference type="SAM" id="SignalP"/>
    </source>
</evidence>
<comment type="similarity">
    <text evidence="2">Belongs to the major royal jelly protein family.</text>
</comment>
<dbReference type="SUPFAM" id="SSF101898">
    <property type="entry name" value="NHL repeat"/>
    <property type="match status" value="1"/>
</dbReference>
<dbReference type="Pfam" id="PF03022">
    <property type="entry name" value="MRJP"/>
    <property type="match status" value="1"/>
</dbReference>
<dbReference type="PANTHER" id="PTHR10009:SF6">
    <property type="entry name" value="FI16876P1"/>
    <property type="match status" value="1"/>
</dbReference>